<dbReference type="Proteomes" id="UP000789390">
    <property type="component" value="Unassembled WGS sequence"/>
</dbReference>
<reference evidence="1" key="1">
    <citation type="submission" date="2021-11" db="EMBL/GenBank/DDBJ databases">
        <authorList>
            <person name="Schell T."/>
        </authorList>
    </citation>
    <scope>NUCLEOTIDE SEQUENCE</scope>
    <source>
        <strain evidence="1">M5</strain>
    </source>
</reference>
<organism evidence="1 2">
    <name type="scientific">Daphnia galeata</name>
    <dbReference type="NCBI Taxonomy" id="27404"/>
    <lineage>
        <taxon>Eukaryota</taxon>
        <taxon>Metazoa</taxon>
        <taxon>Ecdysozoa</taxon>
        <taxon>Arthropoda</taxon>
        <taxon>Crustacea</taxon>
        <taxon>Branchiopoda</taxon>
        <taxon>Diplostraca</taxon>
        <taxon>Cladocera</taxon>
        <taxon>Anomopoda</taxon>
        <taxon>Daphniidae</taxon>
        <taxon>Daphnia</taxon>
    </lineage>
</organism>
<accession>A0A8J2RG61</accession>
<dbReference type="OrthoDB" id="5985655at2759"/>
<gene>
    <name evidence="1" type="ORF">DGAL_LOCUS3940</name>
</gene>
<comment type="caution">
    <text evidence="1">The sequence shown here is derived from an EMBL/GenBank/DDBJ whole genome shotgun (WGS) entry which is preliminary data.</text>
</comment>
<protein>
    <submittedName>
        <fullName evidence="1">Uncharacterized protein</fullName>
    </submittedName>
</protein>
<dbReference type="PANTHER" id="PTHR33104:SF2">
    <property type="entry name" value="CXC3 LIKE CYSTEINE CLUSTER DOMAIN-CONTAINING PROTEIN"/>
    <property type="match status" value="1"/>
</dbReference>
<sequence length="116" mass="13116">MKSMKLDFSNSQFLAAREVSNKYKKLEGTGGEIVMAACRHDVVHTAVEMREGETFRDTLTAHIECRNSNAQFLINDVICQYWDFAKGIGPLMPKYQFNILAIGKKGHNTEACIKFP</sequence>
<dbReference type="AlphaFoldDB" id="A0A8J2RG61"/>
<evidence type="ECO:0000313" key="1">
    <source>
        <dbReference type="EMBL" id="CAH0101603.1"/>
    </source>
</evidence>
<keyword evidence="2" id="KW-1185">Reference proteome</keyword>
<dbReference type="EMBL" id="CAKKLH010000061">
    <property type="protein sequence ID" value="CAH0101603.1"/>
    <property type="molecule type" value="Genomic_DNA"/>
</dbReference>
<proteinExistence type="predicted"/>
<dbReference type="PANTHER" id="PTHR33104">
    <property type="entry name" value="SI:DKEY-29D5.2"/>
    <property type="match status" value="1"/>
</dbReference>
<evidence type="ECO:0000313" key="2">
    <source>
        <dbReference type="Proteomes" id="UP000789390"/>
    </source>
</evidence>
<name>A0A8J2RG61_9CRUS</name>